<dbReference type="InterPro" id="IPR027408">
    <property type="entry name" value="PNPase/RNase_PH_dom_sf"/>
</dbReference>
<dbReference type="Proteomes" id="UP000001876">
    <property type="component" value="Unassembled WGS sequence"/>
</dbReference>
<dbReference type="InterPro" id="IPR001247">
    <property type="entry name" value="ExoRNase_PH_dom1"/>
</dbReference>
<evidence type="ECO:0000259" key="7">
    <source>
        <dbReference type="Pfam" id="PF01138"/>
    </source>
</evidence>
<dbReference type="GO" id="GO:0034476">
    <property type="term" value="P:U5 snRNA 3'-end processing"/>
    <property type="evidence" value="ECO:0007669"/>
    <property type="project" value="TreeGrafter"/>
</dbReference>
<comment type="subcellular location">
    <subcellularLocation>
        <location evidence="2">Cytoplasm</location>
    </subcellularLocation>
    <subcellularLocation>
        <location evidence="1">Nucleus</location>
    </subcellularLocation>
</comment>
<dbReference type="GO" id="GO:0000176">
    <property type="term" value="C:nuclear exosome (RNase complex)"/>
    <property type="evidence" value="ECO:0007669"/>
    <property type="project" value="TreeGrafter"/>
</dbReference>
<dbReference type="GO" id="GO:0000177">
    <property type="term" value="C:cytoplasmic exosome (RNase complex)"/>
    <property type="evidence" value="ECO:0007669"/>
    <property type="project" value="TreeGrafter"/>
</dbReference>
<sequence>MAPKDPDVLLCINNRQFILEALKEEDIRIDLRGPFDAREVAYRFGPKDGVCEVSLGKTRVLAVTSAKLEPPGGGRSNEGSVTINVEFSPMASPNFEPGRPGEEASELAVVLERAIRETGAVDVESLCVLAGRRVWNIRVDVHVLDACGNIAGAASLAANASLLSFRRPEATVDPSTQLVTVHPADAREPIPLALHHLPIAVKFGFFAEHEGLLIVDPLVDEEAVMASSLIVVLNAHGELCAVQKGGGVGVPANEIMRCVRIADKMTKELTTQLREEHKKWEGERDKRRVRRH</sequence>
<dbReference type="InterPro" id="IPR020568">
    <property type="entry name" value="Ribosomal_Su5_D2-typ_SF"/>
</dbReference>
<dbReference type="GO" id="GO:0071035">
    <property type="term" value="P:nuclear polyadenylation-dependent rRNA catabolic process"/>
    <property type="evidence" value="ECO:0007669"/>
    <property type="project" value="TreeGrafter"/>
</dbReference>
<evidence type="ECO:0000313" key="10">
    <source>
        <dbReference type="Proteomes" id="UP000001876"/>
    </source>
</evidence>
<dbReference type="CDD" id="cd11368">
    <property type="entry name" value="RNase_PH_RRP45"/>
    <property type="match status" value="1"/>
</dbReference>
<dbReference type="InterPro" id="IPR015847">
    <property type="entry name" value="ExoRNase_PH_dom2"/>
</dbReference>
<keyword evidence="10" id="KW-1185">Reference proteome</keyword>
<dbReference type="STRING" id="564608.C1MRL3"/>
<keyword evidence="4" id="KW-0963">Cytoplasm</keyword>
<dbReference type="SUPFAM" id="SSF54211">
    <property type="entry name" value="Ribosomal protein S5 domain 2-like"/>
    <property type="match status" value="1"/>
</dbReference>
<feature type="non-terminal residue" evidence="9">
    <location>
        <position position="292"/>
    </location>
</feature>
<dbReference type="eggNOG" id="KOG1614">
    <property type="taxonomic scope" value="Eukaryota"/>
</dbReference>
<organism evidence="10">
    <name type="scientific">Micromonas pusilla (strain CCMP1545)</name>
    <name type="common">Picoplanktonic green alga</name>
    <dbReference type="NCBI Taxonomy" id="564608"/>
    <lineage>
        <taxon>Eukaryota</taxon>
        <taxon>Viridiplantae</taxon>
        <taxon>Chlorophyta</taxon>
        <taxon>Mamiellophyceae</taxon>
        <taxon>Mamiellales</taxon>
        <taxon>Mamiellaceae</taxon>
        <taxon>Micromonas</taxon>
    </lineage>
</organism>
<accession>C1MRL3</accession>
<dbReference type="GO" id="GO:0016075">
    <property type="term" value="P:rRNA catabolic process"/>
    <property type="evidence" value="ECO:0007669"/>
    <property type="project" value="TreeGrafter"/>
</dbReference>
<feature type="domain" description="Exoribonuclease phosphorolytic" evidence="7">
    <location>
        <begin position="38"/>
        <end position="168"/>
    </location>
</feature>
<dbReference type="GO" id="GO:0071038">
    <property type="term" value="P:TRAMP-dependent tRNA surveillance pathway"/>
    <property type="evidence" value="ECO:0007669"/>
    <property type="project" value="TreeGrafter"/>
</dbReference>
<dbReference type="GO" id="GO:0000467">
    <property type="term" value="P:exonucleolytic trimming to generate mature 3'-end of 5.8S rRNA from tricistronic rRNA transcript (SSU-rRNA, 5.8S rRNA, LSU-rRNA)"/>
    <property type="evidence" value="ECO:0007669"/>
    <property type="project" value="TreeGrafter"/>
</dbReference>
<dbReference type="AlphaFoldDB" id="C1MRL3"/>
<dbReference type="SUPFAM" id="SSF55666">
    <property type="entry name" value="Ribonuclease PH domain 2-like"/>
    <property type="match status" value="1"/>
</dbReference>
<dbReference type="EMBL" id="GG663739">
    <property type="protein sequence ID" value="EEH57349.1"/>
    <property type="molecule type" value="Genomic_DNA"/>
</dbReference>
<evidence type="ECO:0000256" key="4">
    <source>
        <dbReference type="ARBA" id="ARBA00022490"/>
    </source>
</evidence>
<name>C1MRL3_MICPC</name>
<dbReference type="PANTHER" id="PTHR11097">
    <property type="entry name" value="EXOSOME COMPLEX EXONUCLEASE RIBOSOMAL RNA PROCESSING PROTEIN"/>
    <property type="match status" value="1"/>
</dbReference>
<dbReference type="OMA" id="YRFGPKD"/>
<dbReference type="GO" id="GO:0071028">
    <property type="term" value="P:nuclear mRNA surveillance"/>
    <property type="evidence" value="ECO:0007669"/>
    <property type="project" value="TreeGrafter"/>
</dbReference>
<comment type="similarity">
    <text evidence="3">Belongs to the RNase PH family.</text>
</comment>
<evidence type="ECO:0000256" key="2">
    <source>
        <dbReference type="ARBA" id="ARBA00004496"/>
    </source>
</evidence>
<dbReference type="InterPro" id="IPR036345">
    <property type="entry name" value="ExoRNase_PH_dom2_sf"/>
</dbReference>
<dbReference type="GO" id="GO:0035925">
    <property type="term" value="F:mRNA 3'-UTR AU-rich region binding"/>
    <property type="evidence" value="ECO:0007669"/>
    <property type="project" value="TreeGrafter"/>
</dbReference>
<dbReference type="GO" id="GO:0034473">
    <property type="term" value="P:U1 snRNA 3'-end processing"/>
    <property type="evidence" value="ECO:0007669"/>
    <property type="project" value="TreeGrafter"/>
</dbReference>
<dbReference type="InterPro" id="IPR033100">
    <property type="entry name" value="Rrp45"/>
</dbReference>
<evidence type="ECO:0000256" key="5">
    <source>
        <dbReference type="ARBA" id="ARBA00022884"/>
    </source>
</evidence>
<dbReference type="Gene3D" id="3.30.230.70">
    <property type="entry name" value="GHMP Kinase, N-terminal domain"/>
    <property type="match status" value="1"/>
</dbReference>
<feature type="domain" description="Exoribonuclease phosphorolytic" evidence="8">
    <location>
        <begin position="196"/>
        <end position="262"/>
    </location>
</feature>
<dbReference type="RefSeq" id="XP_003058894.1">
    <property type="nucleotide sequence ID" value="XM_003058848.1"/>
</dbReference>
<dbReference type="OrthoDB" id="10264038at2759"/>
<evidence type="ECO:0000256" key="3">
    <source>
        <dbReference type="ARBA" id="ARBA00006678"/>
    </source>
</evidence>
<keyword evidence="5" id="KW-0694">RNA-binding</keyword>
<dbReference type="KEGG" id="mpp:MICPUCDRAFT_33561"/>
<dbReference type="Pfam" id="PF03725">
    <property type="entry name" value="RNase_PH_C"/>
    <property type="match status" value="1"/>
</dbReference>
<evidence type="ECO:0000259" key="8">
    <source>
        <dbReference type="Pfam" id="PF03725"/>
    </source>
</evidence>
<dbReference type="Pfam" id="PF01138">
    <property type="entry name" value="RNase_PH"/>
    <property type="match status" value="1"/>
</dbReference>
<keyword evidence="6" id="KW-0539">Nucleus</keyword>
<dbReference type="PANTHER" id="PTHR11097:SF14">
    <property type="entry name" value="EXOSOME COMPLEX COMPONENT RRP45"/>
    <property type="match status" value="1"/>
</dbReference>
<dbReference type="GO" id="GO:0034475">
    <property type="term" value="P:U4 snRNA 3'-end processing"/>
    <property type="evidence" value="ECO:0007669"/>
    <property type="project" value="TreeGrafter"/>
</dbReference>
<gene>
    <name evidence="9" type="ORF">MICPUCDRAFT_33561</name>
</gene>
<evidence type="ECO:0000256" key="6">
    <source>
        <dbReference type="ARBA" id="ARBA00023242"/>
    </source>
</evidence>
<reference evidence="9 10" key="1">
    <citation type="journal article" date="2009" name="Science">
        <title>Green evolution and dynamic adaptations revealed by genomes of the marine picoeukaryotes Micromonas.</title>
        <authorList>
            <person name="Worden A.Z."/>
            <person name="Lee J.H."/>
            <person name="Mock T."/>
            <person name="Rouze P."/>
            <person name="Simmons M.P."/>
            <person name="Aerts A.L."/>
            <person name="Allen A.E."/>
            <person name="Cuvelier M.L."/>
            <person name="Derelle E."/>
            <person name="Everett M.V."/>
            <person name="Foulon E."/>
            <person name="Grimwood J."/>
            <person name="Gundlach H."/>
            <person name="Henrissat B."/>
            <person name="Napoli C."/>
            <person name="McDonald S.M."/>
            <person name="Parker M.S."/>
            <person name="Rombauts S."/>
            <person name="Salamov A."/>
            <person name="Von Dassow P."/>
            <person name="Badger J.H."/>
            <person name="Coutinho P.M."/>
            <person name="Demir E."/>
            <person name="Dubchak I."/>
            <person name="Gentemann C."/>
            <person name="Eikrem W."/>
            <person name="Gready J.E."/>
            <person name="John U."/>
            <person name="Lanier W."/>
            <person name="Lindquist E.A."/>
            <person name="Lucas S."/>
            <person name="Mayer K.F."/>
            <person name="Moreau H."/>
            <person name="Not F."/>
            <person name="Otillar R."/>
            <person name="Panaud O."/>
            <person name="Pangilinan J."/>
            <person name="Paulsen I."/>
            <person name="Piegu B."/>
            <person name="Poliakov A."/>
            <person name="Robbens S."/>
            <person name="Schmutz J."/>
            <person name="Toulza E."/>
            <person name="Wyss T."/>
            <person name="Zelensky A."/>
            <person name="Zhou K."/>
            <person name="Armbrust E.V."/>
            <person name="Bhattacharya D."/>
            <person name="Goodenough U.W."/>
            <person name="Van de Peer Y."/>
            <person name="Grigoriev I.V."/>
        </authorList>
    </citation>
    <scope>NUCLEOTIDE SEQUENCE [LARGE SCALE GENOMIC DNA]</scope>
    <source>
        <strain evidence="9 10">CCMP1545</strain>
    </source>
</reference>
<proteinExistence type="inferred from homology"/>
<evidence type="ECO:0000256" key="1">
    <source>
        <dbReference type="ARBA" id="ARBA00004123"/>
    </source>
</evidence>
<dbReference type="InterPro" id="IPR050590">
    <property type="entry name" value="Exosome_comp_Rrp42_subfam"/>
</dbReference>
<dbReference type="GeneID" id="9683968"/>
<evidence type="ECO:0000313" key="9">
    <source>
        <dbReference type="EMBL" id="EEH57349.1"/>
    </source>
</evidence>
<protein>
    <submittedName>
        <fullName evidence="9">Predicted protein</fullName>
    </submittedName>
</protein>